<keyword evidence="2" id="KW-1185">Reference proteome</keyword>
<dbReference type="AlphaFoldDB" id="A0A364RIZ8"/>
<evidence type="ECO:0000313" key="2">
    <source>
        <dbReference type="Proteomes" id="UP000251692"/>
    </source>
</evidence>
<dbReference type="EMBL" id="QMDV01000001">
    <property type="protein sequence ID" value="RAU84218.1"/>
    <property type="molecule type" value="Genomic_DNA"/>
</dbReference>
<reference evidence="1 2" key="1">
    <citation type="submission" date="2018-06" db="EMBL/GenBank/DDBJ databases">
        <authorList>
            <person name="Liu Z.-W."/>
        </authorList>
    </citation>
    <scope>NUCLEOTIDE SEQUENCE [LARGE SCALE GENOMIC DNA]</scope>
    <source>
        <strain evidence="1 2">2b14</strain>
    </source>
</reference>
<comment type="caution">
    <text evidence="1">The sequence shown here is derived from an EMBL/GenBank/DDBJ whole genome shotgun (WGS) entry which is preliminary data.</text>
</comment>
<evidence type="ECO:0000313" key="1">
    <source>
        <dbReference type="EMBL" id="RAU84218.1"/>
    </source>
</evidence>
<dbReference type="RefSeq" id="WP_112304499.1">
    <property type="nucleotide sequence ID" value="NZ_QMDV01000001.1"/>
</dbReference>
<dbReference type="Proteomes" id="UP000251692">
    <property type="component" value="Unassembled WGS sequence"/>
</dbReference>
<protein>
    <submittedName>
        <fullName evidence="1">Uncharacterized protein</fullName>
    </submittedName>
</protein>
<dbReference type="OrthoDB" id="9128014at2"/>
<name>A0A364RIZ8_9BACT</name>
<accession>A0A364RIZ8</accession>
<gene>
    <name evidence="1" type="ORF">DP923_04020</name>
</gene>
<sequence>MELNEIVEKHREVYIKQLREFYEGRDEGIKEALLKLDTEESGLLFNLSRMDYLIRVNDEWKIEELSPDSYINHEPVVFENGKLTVELYPLFWHGCQFTIEDELGDYSYIEDWAKRWIDEEDTFKMNNEGLTGAIHSVSIPEQSKNILKFTVDFGTAPVECFMDLIKELESKDAGIVTIESHNLIEE</sequence>
<reference evidence="1 2" key="2">
    <citation type="submission" date="2018-07" db="EMBL/GenBank/DDBJ databases">
        <title>Pontibacter sp. 2b14 genomic sequence and assembly.</title>
        <authorList>
            <person name="Du Z.-J."/>
        </authorList>
    </citation>
    <scope>NUCLEOTIDE SEQUENCE [LARGE SCALE GENOMIC DNA]</scope>
    <source>
        <strain evidence="1 2">2b14</strain>
    </source>
</reference>
<proteinExistence type="predicted"/>
<organism evidence="1 2">
    <name type="scientific">Pontibacter arcticus</name>
    <dbReference type="NCBI Taxonomy" id="2080288"/>
    <lineage>
        <taxon>Bacteria</taxon>
        <taxon>Pseudomonadati</taxon>
        <taxon>Bacteroidota</taxon>
        <taxon>Cytophagia</taxon>
        <taxon>Cytophagales</taxon>
        <taxon>Hymenobacteraceae</taxon>
        <taxon>Pontibacter</taxon>
    </lineage>
</organism>